<gene>
    <name evidence="1" type="ORF">GPUH_LOCUS13003</name>
</gene>
<dbReference type="Proteomes" id="UP000271098">
    <property type="component" value="Unassembled WGS sequence"/>
</dbReference>
<accession>A0A183DWB2</accession>
<keyword evidence="2" id="KW-1185">Reference proteome</keyword>
<organism evidence="3">
    <name type="scientific">Gongylonema pulchrum</name>
    <dbReference type="NCBI Taxonomy" id="637853"/>
    <lineage>
        <taxon>Eukaryota</taxon>
        <taxon>Metazoa</taxon>
        <taxon>Ecdysozoa</taxon>
        <taxon>Nematoda</taxon>
        <taxon>Chromadorea</taxon>
        <taxon>Rhabditida</taxon>
        <taxon>Spirurina</taxon>
        <taxon>Spiruromorpha</taxon>
        <taxon>Spiruroidea</taxon>
        <taxon>Gongylonematidae</taxon>
        <taxon>Gongylonema</taxon>
    </lineage>
</organism>
<dbReference type="WBParaSite" id="GPUH_0001301701-mRNA-1">
    <property type="protein sequence ID" value="GPUH_0001301701-mRNA-1"/>
    <property type="gene ID" value="GPUH_0001301701"/>
</dbReference>
<reference evidence="1 2" key="2">
    <citation type="submission" date="2018-11" db="EMBL/GenBank/DDBJ databases">
        <authorList>
            <consortium name="Pathogen Informatics"/>
        </authorList>
    </citation>
    <scope>NUCLEOTIDE SEQUENCE [LARGE SCALE GENOMIC DNA]</scope>
</reference>
<sequence length="420" mass="47210">MYNCIEFVCFFGRCGQLGHPSTPTLRFHRSCTYYDQLVVCGWCCESFVQMVQDFVDGLNCVLPTAEGLDILLEMCQHAQNVAGIMEFAEELLPLLVLVERVLLERRVDCLPSIISAQLAYVLTAYISHNYYYFLYSPNAPKIVEGLVGLCSRKIEANCELIRRVVPPWKPTTHSGNDKNSCGGQRFAYNASTFKELFDEPKRILSFTEYRRLHAIIDGTDDARYNFVAALAEKHLDWCGAIQALCCSSLQGGASAFPDLLLGINVEDSTCHYNIATFYMLLAGRSCFSMNALIFIFCDVIFCLGKLPDTDAEAGVCLALLILADIICQSDQPIILSTQYTGERINWSTSQADRWILTGGHLHDIGDEVSSLLVTICMIADFTKNKLRDRFSDEFVLIIFAGDVSYELIFSQNFLSFIQKR</sequence>
<protein>
    <submittedName>
        <fullName evidence="3">RING-type E3 ubiquitin transferase</fullName>
    </submittedName>
</protein>
<evidence type="ECO:0000313" key="2">
    <source>
        <dbReference type="Proteomes" id="UP000271098"/>
    </source>
</evidence>
<name>A0A183DWB2_9BILA</name>
<dbReference type="EMBL" id="UYRT01079829">
    <property type="protein sequence ID" value="VDN21465.1"/>
    <property type="molecule type" value="Genomic_DNA"/>
</dbReference>
<dbReference type="AlphaFoldDB" id="A0A183DWB2"/>
<evidence type="ECO:0000313" key="3">
    <source>
        <dbReference type="WBParaSite" id="GPUH_0001301701-mRNA-1"/>
    </source>
</evidence>
<proteinExistence type="predicted"/>
<dbReference type="OrthoDB" id="20828at2759"/>
<reference evidence="3" key="1">
    <citation type="submission" date="2016-06" db="UniProtKB">
        <authorList>
            <consortium name="WormBaseParasite"/>
        </authorList>
    </citation>
    <scope>IDENTIFICATION</scope>
</reference>
<evidence type="ECO:0000313" key="1">
    <source>
        <dbReference type="EMBL" id="VDN21465.1"/>
    </source>
</evidence>